<evidence type="ECO:0000313" key="2">
    <source>
        <dbReference type="Proteomes" id="UP000284243"/>
    </source>
</evidence>
<dbReference type="Proteomes" id="UP000284243">
    <property type="component" value="Unassembled WGS sequence"/>
</dbReference>
<dbReference type="EMBL" id="QRYC01000005">
    <property type="protein sequence ID" value="RGU57454.1"/>
    <property type="molecule type" value="Genomic_DNA"/>
</dbReference>
<dbReference type="Pfam" id="PF16132">
    <property type="entry name" value="DUF4843"/>
    <property type="match status" value="1"/>
</dbReference>
<organism evidence="1 2">
    <name type="scientific">Odoribacter splanchnicus</name>
    <dbReference type="NCBI Taxonomy" id="28118"/>
    <lineage>
        <taxon>Bacteria</taxon>
        <taxon>Pseudomonadati</taxon>
        <taxon>Bacteroidota</taxon>
        <taxon>Bacteroidia</taxon>
        <taxon>Bacteroidales</taxon>
        <taxon>Odoribacteraceae</taxon>
        <taxon>Odoribacter</taxon>
    </lineage>
</organism>
<dbReference type="InterPro" id="IPR032299">
    <property type="entry name" value="DUF4843"/>
</dbReference>
<sequence length="242" mass="28184">MDTTMNKIIFFIFSCLIFGLSGCEQKIDTWSGKDVAYVDMEADSTLVSFIYINTDVDTVQVRVQVMGNIPEDQPRYVDVKVKAENATVGTDYEAIENRYTIEGGNIFCTIPVVLKRPADQTIKAVEIELMENEYFHLYYLEDVLTSGSDIKYTKTKHRIVFHNIMKEPPATWNEYYFGNFTVKKFETICEVMEISRDQFFSYSYMSFGRIRFIASYMKDYLERFPIPDEDGKNMKMGDSLYV</sequence>
<gene>
    <name evidence="1" type="ORF">DWW57_05690</name>
</gene>
<protein>
    <submittedName>
        <fullName evidence="1">DUF4843 domain-containing protein</fullName>
    </submittedName>
</protein>
<dbReference type="AlphaFoldDB" id="A0A412TUA9"/>
<proteinExistence type="predicted"/>
<comment type="caution">
    <text evidence="1">The sequence shown here is derived from an EMBL/GenBank/DDBJ whole genome shotgun (WGS) entry which is preliminary data.</text>
</comment>
<accession>A0A412TUA9</accession>
<dbReference type="PROSITE" id="PS51257">
    <property type="entry name" value="PROKAR_LIPOPROTEIN"/>
    <property type="match status" value="1"/>
</dbReference>
<reference evidence="1 2" key="1">
    <citation type="submission" date="2018-08" db="EMBL/GenBank/DDBJ databases">
        <title>A genome reference for cultivated species of the human gut microbiota.</title>
        <authorList>
            <person name="Zou Y."/>
            <person name="Xue W."/>
            <person name="Luo G."/>
        </authorList>
    </citation>
    <scope>NUCLEOTIDE SEQUENCE [LARGE SCALE GENOMIC DNA]</scope>
    <source>
        <strain evidence="1 2">AF16-14</strain>
    </source>
</reference>
<name>A0A412TUA9_9BACT</name>
<evidence type="ECO:0000313" key="1">
    <source>
        <dbReference type="EMBL" id="RGU57454.1"/>
    </source>
</evidence>